<feature type="compositionally biased region" description="Low complexity" evidence="1">
    <location>
        <begin position="14"/>
        <end position="27"/>
    </location>
</feature>
<name>A0A392VNZ1_9FABA</name>
<reference evidence="2 3" key="1">
    <citation type="journal article" date="2018" name="Front. Plant Sci.">
        <title>Red Clover (Trifolium pratense) and Zigzag Clover (T. medium) - A Picture of Genomic Similarities and Differences.</title>
        <authorList>
            <person name="Dluhosova J."/>
            <person name="Istvanek J."/>
            <person name="Nedelnik J."/>
            <person name="Repkova J."/>
        </authorList>
    </citation>
    <scope>NUCLEOTIDE SEQUENCE [LARGE SCALE GENOMIC DNA]</scope>
    <source>
        <strain evidence="3">cv. 10/8</strain>
        <tissue evidence="2">Leaf</tissue>
    </source>
</reference>
<dbReference type="Proteomes" id="UP000265520">
    <property type="component" value="Unassembled WGS sequence"/>
</dbReference>
<dbReference type="AlphaFoldDB" id="A0A392VNZ1"/>
<feature type="non-terminal residue" evidence="2">
    <location>
        <position position="36"/>
    </location>
</feature>
<keyword evidence="3" id="KW-1185">Reference proteome</keyword>
<sequence>MCQNAVMVAKRELASSASRKPSSGRSARTGDQGTNR</sequence>
<evidence type="ECO:0000256" key="1">
    <source>
        <dbReference type="SAM" id="MobiDB-lite"/>
    </source>
</evidence>
<organism evidence="2 3">
    <name type="scientific">Trifolium medium</name>
    <dbReference type="NCBI Taxonomy" id="97028"/>
    <lineage>
        <taxon>Eukaryota</taxon>
        <taxon>Viridiplantae</taxon>
        <taxon>Streptophyta</taxon>
        <taxon>Embryophyta</taxon>
        <taxon>Tracheophyta</taxon>
        <taxon>Spermatophyta</taxon>
        <taxon>Magnoliopsida</taxon>
        <taxon>eudicotyledons</taxon>
        <taxon>Gunneridae</taxon>
        <taxon>Pentapetalae</taxon>
        <taxon>rosids</taxon>
        <taxon>fabids</taxon>
        <taxon>Fabales</taxon>
        <taxon>Fabaceae</taxon>
        <taxon>Papilionoideae</taxon>
        <taxon>50 kb inversion clade</taxon>
        <taxon>NPAAA clade</taxon>
        <taxon>Hologalegina</taxon>
        <taxon>IRL clade</taxon>
        <taxon>Trifolieae</taxon>
        <taxon>Trifolium</taxon>
    </lineage>
</organism>
<comment type="caution">
    <text evidence="2">The sequence shown here is derived from an EMBL/GenBank/DDBJ whole genome shotgun (WGS) entry which is preliminary data.</text>
</comment>
<proteinExistence type="predicted"/>
<dbReference type="EMBL" id="LXQA011235458">
    <property type="protein sequence ID" value="MCI90118.1"/>
    <property type="molecule type" value="Genomic_DNA"/>
</dbReference>
<evidence type="ECO:0000313" key="3">
    <source>
        <dbReference type="Proteomes" id="UP000265520"/>
    </source>
</evidence>
<evidence type="ECO:0000313" key="2">
    <source>
        <dbReference type="EMBL" id="MCI90118.1"/>
    </source>
</evidence>
<accession>A0A392VNZ1</accession>
<feature type="region of interest" description="Disordered" evidence="1">
    <location>
        <begin position="1"/>
        <end position="36"/>
    </location>
</feature>
<protein>
    <submittedName>
        <fullName evidence="2">Uncharacterized protein</fullName>
    </submittedName>
</protein>